<reference evidence="2" key="1">
    <citation type="journal article" date="2017" name="Science">
        <title>Giant viruses with an expanded complement of translation system components.</title>
        <authorList>
            <person name="Schulz F."/>
            <person name="Yutin N."/>
            <person name="Ivanova N.N."/>
            <person name="Ortega D.R."/>
            <person name="Lee T.K."/>
            <person name="Vierheilig J."/>
            <person name="Daims H."/>
            <person name="Horn M."/>
            <person name="Wagner M."/>
            <person name="Jensen G.J."/>
            <person name="Kyrpides N.C."/>
            <person name="Koonin E.V."/>
            <person name="Woyke T."/>
        </authorList>
    </citation>
    <scope>NUCLEOTIDE SEQUENCE</scope>
    <source>
        <strain evidence="2">ILV1</strain>
    </source>
</reference>
<proteinExistence type="predicted"/>
<gene>
    <name evidence="2" type="ORF">Indivirus_6_18</name>
</gene>
<sequence>MINQVIEESIEISEFSNHRLVRRLVFLMRLNRRQKKIQKRQKKNNKRKQRYKKMLRKRLQAERVKSQVKSQDEPQVKSQVKSQDESQDESQDDPQVESQNDKLATLLCGKSFPYFPRLLLLKYLPWKDFINLRLVCCQLYSIVDYSCDEKWMQFFQRTCSFLVPVKDEWNIFFPTTVPGCFRDLTLEVLKVLRLAVKPVLLKVPEIGNNHAEIINAYAFPWYFVCKFLKLPVASEICHDSTALRLTESYVRLDNSEIDEYSPLCVGEFLKKYAQKERMTISFMSRHNPCKVPEFEKTRLPIKRKNGPIAQLITDLPEMVTSFSSGRQLAFTLFVHHQTQTFDIWLSRLNANPDLVEQYQKQLSDYCSTVYGSK</sequence>
<name>A0A1V0SE24_9VIRU</name>
<feature type="compositionally biased region" description="Basic and acidic residues" evidence="1">
    <location>
        <begin position="60"/>
        <end position="75"/>
    </location>
</feature>
<accession>A0A1V0SE24</accession>
<evidence type="ECO:0008006" key="3">
    <source>
        <dbReference type="Google" id="ProtNLM"/>
    </source>
</evidence>
<evidence type="ECO:0000313" key="2">
    <source>
        <dbReference type="EMBL" id="ARF09952.1"/>
    </source>
</evidence>
<protein>
    <recommendedName>
        <fullName evidence="3">F-box domain-containing protein</fullName>
    </recommendedName>
</protein>
<feature type="region of interest" description="Disordered" evidence="1">
    <location>
        <begin position="60"/>
        <end position="98"/>
    </location>
</feature>
<feature type="compositionally biased region" description="Acidic residues" evidence="1">
    <location>
        <begin position="85"/>
        <end position="95"/>
    </location>
</feature>
<organism evidence="2">
    <name type="scientific">Indivirus ILV1</name>
    <dbReference type="NCBI Taxonomy" id="1977633"/>
    <lineage>
        <taxon>Viruses</taxon>
        <taxon>Varidnaviria</taxon>
        <taxon>Bamfordvirae</taxon>
        <taxon>Nucleocytoviricota</taxon>
        <taxon>Megaviricetes</taxon>
        <taxon>Imitervirales</taxon>
        <taxon>Mimiviridae</taxon>
        <taxon>Klosneuvirinae</taxon>
        <taxon>Indivirus</taxon>
    </lineage>
</organism>
<dbReference type="EMBL" id="KY684090">
    <property type="protein sequence ID" value="ARF09952.1"/>
    <property type="molecule type" value="Genomic_DNA"/>
</dbReference>
<evidence type="ECO:0000256" key="1">
    <source>
        <dbReference type="SAM" id="MobiDB-lite"/>
    </source>
</evidence>